<proteinExistence type="predicted"/>
<dbReference type="HOGENOM" id="CLU_2467364_0_0_10"/>
<protein>
    <submittedName>
        <fullName evidence="1">Uncharacterized protein</fullName>
    </submittedName>
</protein>
<evidence type="ECO:0000313" key="1">
    <source>
        <dbReference type="EMBL" id="AFD07185.1"/>
    </source>
</evidence>
<dbReference type="KEGG" id="scn:Solca_2131"/>
<dbReference type="OrthoDB" id="8617543at2"/>
<dbReference type="AlphaFoldDB" id="H8KU73"/>
<dbReference type="EMBL" id="CP003349">
    <property type="protein sequence ID" value="AFD07185.1"/>
    <property type="molecule type" value="Genomic_DNA"/>
</dbReference>
<dbReference type="RefSeq" id="WP_014680412.1">
    <property type="nucleotide sequence ID" value="NC_017770.1"/>
</dbReference>
<dbReference type="eggNOG" id="ENOG50333R4">
    <property type="taxonomic scope" value="Bacteria"/>
</dbReference>
<organism evidence="1 2">
    <name type="scientific">Solitalea canadensis (strain ATCC 29591 / DSM 3403 / JCM 21819 / LMG 8368 / NBRC 15130 / NCIMB 12057 / USAM 9D)</name>
    <name type="common">Flexibacter canadensis</name>
    <dbReference type="NCBI Taxonomy" id="929556"/>
    <lineage>
        <taxon>Bacteria</taxon>
        <taxon>Pseudomonadati</taxon>
        <taxon>Bacteroidota</taxon>
        <taxon>Sphingobacteriia</taxon>
        <taxon>Sphingobacteriales</taxon>
        <taxon>Sphingobacteriaceae</taxon>
        <taxon>Solitalea</taxon>
    </lineage>
</organism>
<dbReference type="STRING" id="929556.Solca_2131"/>
<accession>H8KU73</accession>
<keyword evidence="2" id="KW-1185">Reference proteome</keyword>
<reference evidence="1" key="1">
    <citation type="submission" date="2012-02" db="EMBL/GenBank/DDBJ databases">
        <title>The complete genome of Solitalea canadensis DSM 3403.</title>
        <authorList>
            <consortium name="US DOE Joint Genome Institute (JGI-PGF)"/>
            <person name="Lucas S."/>
            <person name="Copeland A."/>
            <person name="Lapidus A."/>
            <person name="Glavina del Rio T."/>
            <person name="Dalin E."/>
            <person name="Tice H."/>
            <person name="Bruce D."/>
            <person name="Goodwin L."/>
            <person name="Pitluck S."/>
            <person name="Peters L."/>
            <person name="Ovchinnikova G."/>
            <person name="Lu M."/>
            <person name="Kyrpides N."/>
            <person name="Mavromatis K."/>
            <person name="Ivanova N."/>
            <person name="Brettin T."/>
            <person name="Detter J.C."/>
            <person name="Han C."/>
            <person name="Larimer F."/>
            <person name="Land M."/>
            <person name="Hauser L."/>
            <person name="Markowitz V."/>
            <person name="Cheng J.-F."/>
            <person name="Hugenholtz P."/>
            <person name="Woyke T."/>
            <person name="Wu D."/>
            <person name="Spring S."/>
            <person name="Schroeder M."/>
            <person name="Kopitz M."/>
            <person name="Brambilla E."/>
            <person name="Klenk H.-P."/>
            <person name="Eisen J.A."/>
        </authorList>
    </citation>
    <scope>NUCLEOTIDE SEQUENCE</scope>
    <source>
        <strain evidence="1">DSM 3403</strain>
    </source>
</reference>
<dbReference type="Proteomes" id="UP000007590">
    <property type="component" value="Chromosome"/>
</dbReference>
<name>H8KU73_SOLCM</name>
<sequence>MQKAEEVLEGDLLTFWRLIRIEPEKWSEEEFGKEGGGFWVVAIYGRKVIWYNDIEEGFNVSDYKSYGVIDDYSCEQDDLNWTLIKLYR</sequence>
<gene>
    <name evidence="1" type="ordered locus">Solca_2131</name>
</gene>
<evidence type="ECO:0000313" key="2">
    <source>
        <dbReference type="Proteomes" id="UP000007590"/>
    </source>
</evidence>